<feature type="transmembrane region" description="Helical" evidence="9">
    <location>
        <begin position="399"/>
        <end position="416"/>
    </location>
</feature>
<evidence type="ECO:0000256" key="2">
    <source>
        <dbReference type="ARBA" id="ARBA00022448"/>
    </source>
</evidence>
<feature type="transmembrane region" description="Helical" evidence="9">
    <location>
        <begin position="140"/>
        <end position="158"/>
    </location>
</feature>
<sequence length="433" mass="47538">MSKFLEKIADVLAPIAYKISNNVYLLSLRDAFMLSFPLTMFGSILLIIINFPLFGDDQKTMLNDLLGHASSSAMLLMSIFVAFGIGYYLFKYRNPERKGEAIFSGAVALTAFFILTPFGVEVEGVFFGNAIPTVLMGAQGLFVSMIAAILATEIYGFVVRRNWTIKMPAEVPPAVSRSFSSIIPAAITLAFFTAVYIGFSYTPWESVHTFIYEILQKPLVSLGTSFLATILAIFLVQFFWFFGIHGHLVVNPIMDTLWNATSLQNLTAYQAGEILPNIVTKQFVEIFTVSIGSMGALAAVLVILFISKSRRQREVAKLGLAPAIFNISEPMLFGMPIILNPLYVVPWMLGAPIAAAMTYGAMAIGLVPLTTGVAVPWTMPIFFSGILATNSIMGGIMQLVELAVMILLWVPFIILAQKQEQKENLAEEVAVEE</sequence>
<dbReference type="InterPro" id="IPR051088">
    <property type="entry name" value="PTS_Sugar-EIIC/EIIB"/>
</dbReference>
<dbReference type="Proteomes" id="UP000306912">
    <property type="component" value="Unassembled WGS sequence"/>
</dbReference>
<keyword evidence="7 8" id="KW-0472">Membrane</keyword>
<dbReference type="PROSITE" id="PS51105">
    <property type="entry name" value="PTS_EIIC_TYPE_3"/>
    <property type="match status" value="1"/>
</dbReference>
<dbReference type="AlphaFoldDB" id="A0A5R8Q9Z1"/>
<feature type="transmembrane region" description="Helical" evidence="9">
    <location>
        <begin position="219"/>
        <end position="241"/>
    </location>
</feature>
<dbReference type="Pfam" id="PF02378">
    <property type="entry name" value="PTS_EIIC"/>
    <property type="match status" value="1"/>
</dbReference>
<comment type="subcellular location">
    <subcellularLocation>
        <location evidence="1">Cell membrane</location>
        <topology evidence="1">Multi-pass membrane protein</topology>
    </subcellularLocation>
</comment>
<reference evidence="11 12" key="1">
    <citation type="submission" date="2019-05" db="EMBL/GenBank/DDBJ databases">
        <title>Culicoidintestinum kansasii gen. nov., sp. nov. from the gastrointestinal tract of the biting midge, Culicoides sonorensis.</title>
        <authorList>
            <person name="Neupane S."/>
            <person name="Ghosh A."/>
            <person name="Gunther S."/>
            <person name="Martin K."/>
            <person name="Zurek L."/>
        </authorList>
    </citation>
    <scope>NUCLEOTIDE SEQUENCE [LARGE SCALE GENOMIC DNA]</scope>
    <source>
        <strain evidence="11 12">CS-1</strain>
    </source>
</reference>
<dbReference type="GO" id="GO:0005886">
    <property type="term" value="C:plasma membrane"/>
    <property type="evidence" value="ECO:0007669"/>
    <property type="project" value="UniProtKB-SubCell"/>
</dbReference>
<feature type="transmembrane region" description="Helical" evidence="9">
    <location>
        <begin position="73"/>
        <end position="90"/>
    </location>
</feature>
<accession>A0A5R8Q9Z1</accession>
<evidence type="ECO:0000256" key="3">
    <source>
        <dbReference type="ARBA" id="ARBA00022475"/>
    </source>
</evidence>
<feature type="domain" description="PTS EIIC type-3" evidence="10">
    <location>
        <begin position="8"/>
        <end position="412"/>
    </location>
</feature>
<feature type="transmembrane region" description="Helical" evidence="9">
    <location>
        <begin position="31"/>
        <end position="53"/>
    </location>
</feature>
<keyword evidence="2 8" id="KW-0813">Transport</keyword>
<evidence type="ECO:0000256" key="6">
    <source>
        <dbReference type="ARBA" id="ARBA00022989"/>
    </source>
</evidence>
<dbReference type="GO" id="GO:1901264">
    <property type="term" value="P:carbohydrate derivative transport"/>
    <property type="evidence" value="ECO:0007669"/>
    <property type="project" value="TreeGrafter"/>
</dbReference>
<gene>
    <name evidence="11" type="ORF">FEZ08_08520</name>
</gene>
<dbReference type="InterPro" id="IPR003352">
    <property type="entry name" value="PTS_EIIC"/>
</dbReference>
<dbReference type="PANTHER" id="PTHR33989">
    <property type="match status" value="1"/>
</dbReference>
<dbReference type="GO" id="GO:0008982">
    <property type="term" value="F:protein-N(PI)-phosphohistidine-sugar phosphotransferase activity"/>
    <property type="evidence" value="ECO:0007669"/>
    <property type="project" value="UniProtKB-UniRule"/>
</dbReference>
<dbReference type="GO" id="GO:0009401">
    <property type="term" value="P:phosphoenolpyruvate-dependent sugar phosphotransferase system"/>
    <property type="evidence" value="ECO:0007669"/>
    <property type="project" value="InterPro"/>
</dbReference>
<evidence type="ECO:0000313" key="12">
    <source>
        <dbReference type="Proteomes" id="UP000306912"/>
    </source>
</evidence>
<evidence type="ECO:0000259" key="10">
    <source>
        <dbReference type="PROSITE" id="PS51105"/>
    </source>
</evidence>
<dbReference type="InterPro" id="IPR004796">
    <property type="entry name" value="PTS_IIC_cello"/>
</dbReference>
<keyword evidence="6 9" id="KW-1133">Transmembrane helix</keyword>
<evidence type="ECO:0000313" key="11">
    <source>
        <dbReference type="EMBL" id="TLG72736.1"/>
    </source>
</evidence>
<evidence type="ECO:0000256" key="1">
    <source>
        <dbReference type="ARBA" id="ARBA00004651"/>
    </source>
</evidence>
<dbReference type="FunCoup" id="A0A5R8Q9Z1">
    <property type="interactions" value="56"/>
</dbReference>
<name>A0A5R8Q9Z1_9FIRM</name>
<proteinExistence type="predicted"/>
<dbReference type="InterPro" id="IPR004501">
    <property type="entry name" value="PTS_EIIC_3"/>
</dbReference>
<dbReference type="PANTHER" id="PTHR33989:SF4">
    <property type="entry name" value="PTS SYSTEM N,N'-DIACETYLCHITOBIOSE-SPECIFIC EIIC COMPONENT"/>
    <property type="match status" value="1"/>
</dbReference>
<dbReference type="PIRSF" id="PIRSF006351">
    <property type="entry name" value="PTS_EIIC-Cellobiose"/>
    <property type="match status" value="1"/>
</dbReference>
<comment type="caution">
    <text evidence="11">The sequence shown here is derived from an EMBL/GenBank/DDBJ whole genome shotgun (WGS) entry which is preliminary data.</text>
</comment>
<feature type="transmembrane region" description="Helical" evidence="9">
    <location>
        <begin position="102"/>
        <end position="120"/>
    </location>
</feature>
<dbReference type="NCBIfam" id="TIGR00410">
    <property type="entry name" value="lacE"/>
    <property type="match status" value="1"/>
</dbReference>
<keyword evidence="3 8" id="KW-1003">Cell membrane</keyword>
<evidence type="ECO:0000256" key="4">
    <source>
        <dbReference type="ARBA" id="ARBA00022597"/>
    </source>
</evidence>
<evidence type="ECO:0000256" key="8">
    <source>
        <dbReference type="PIRNR" id="PIRNR006351"/>
    </source>
</evidence>
<dbReference type="InParanoid" id="A0A5R8Q9Z1"/>
<evidence type="ECO:0000256" key="5">
    <source>
        <dbReference type="ARBA" id="ARBA00022692"/>
    </source>
</evidence>
<comment type="function">
    <text evidence="8">The phosphoenolpyruvate-dependent sugar phosphotransferase system (PTS), a major carbohydrate active -transport system, catalyzes the phosphorylation of incoming sugar substrates concomitant with their translocation across the cell membrane.</text>
</comment>
<protein>
    <recommendedName>
        <fullName evidence="8">Permease IIC component</fullName>
    </recommendedName>
</protein>
<evidence type="ECO:0000256" key="7">
    <source>
        <dbReference type="ARBA" id="ARBA00023136"/>
    </source>
</evidence>
<evidence type="ECO:0000256" key="9">
    <source>
        <dbReference type="SAM" id="Phobius"/>
    </source>
</evidence>
<organism evidence="11 12">
    <name type="scientific">Culicoidibacter larvae</name>
    <dbReference type="NCBI Taxonomy" id="2579976"/>
    <lineage>
        <taxon>Bacteria</taxon>
        <taxon>Bacillati</taxon>
        <taxon>Bacillota</taxon>
        <taxon>Culicoidibacteria</taxon>
        <taxon>Culicoidibacterales</taxon>
        <taxon>Culicoidibacteraceae</taxon>
        <taxon>Culicoidibacter</taxon>
    </lineage>
</organism>
<feature type="transmembrane region" description="Helical" evidence="9">
    <location>
        <begin position="286"/>
        <end position="306"/>
    </location>
</feature>
<keyword evidence="5 9" id="KW-0812">Transmembrane</keyword>
<keyword evidence="12" id="KW-1185">Reference proteome</keyword>
<dbReference type="EMBL" id="VBWP01000007">
    <property type="protein sequence ID" value="TLG72736.1"/>
    <property type="molecule type" value="Genomic_DNA"/>
</dbReference>
<feature type="transmembrane region" description="Helical" evidence="9">
    <location>
        <begin position="179"/>
        <end position="199"/>
    </location>
</feature>
<dbReference type="RefSeq" id="WP_138191367.1">
    <property type="nucleotide sequence ID" value="NZ_VBWP01000007.1"/>
</dbReference>
<dbReference type="OrthoDB" id="1550290at2"/>
<keyword evidence="4 8" id="KW-0762">Sugar transport</keyword>